<reference evidence="2 3" key="1">
    <citation type="journal article" date="2014" name="PLoS Genet.">
        <title>Phylogenetically driven sequencing of extremely halophilic archaea reveals strategies for static and dynamic osmo-response.</title>
        <authorList>
            <person name="Becker E.A."/>
            <person name="Seitzer P.M."/>
            <person name="Tritt A."/>
            <person name="Larsen D."/>
            <person name="Krusor M."/>
            <person name="Yao A.I."/>
            <person name="Wu D."/>
            <person name="Madern D."/>
            <person name="Eisen J.A."/>
            <person name="Darling A.E."/>
            <person name="Facciotti M.T."/>
        </authorList>
    </citation>
    <scope>NUCLEOTIDE SEQUENCE [LARGE SCALE GENOMIC DNA]</scope>
    <source>
        <strain evidence="2 3">DSM 21995</strain>
    </source>
</reference>
<feature type="transmembrane region" description="Helical" evidence="1">
    <location>
        <begin position="28"/>
        <end position="48"/>
    </location>
</feature>
<dbReference type="STRING" id="1227482.C469_03965"/>
<comment type="caution">
    <text evidence="2">The sequence shown here is derived from an EMBL/GenBank/DDBJ whole genome shotgun (WGS) entry which is preliminary data.</text>
</comment>
<dbReference type="EMBL" id="AOJG01000009">
    <property type="protein sequence ID" value="EMA63147.1"/>
    <property type="molecule type" value="Genomic_DNA"/>
</dbReference>
<dbReference type="AlphaFoldDB" id="M0NYZ5"/>
<evidence type="ECO:0000313" key="3">
    <source>
        <dbReference type="Proteomes" id="UP000011650"/>
    </source>
</evidence>
<sequence>MVIMRSRDERRAGAGATDDRAQAHTLEAFAAAILLVAGLTFALQATAVTPLSASTSNQHIENQQRAVAGDLLAASAENGDLQAAILRWNPENETFASSPPEVDGEAYTRAAGPNGFDAALGGFGESLNRTFVDRRIAVNVELRHYNTTARTERRTTSLIDMGTPSDNAVTATRTVALAADANLTAPGYENSTLGGLADGTDSGAFYAAETASDPLFAHVEVRIVVWRM</sequence>
<name>M0NYZ5_9EURY</name>
<keyword evidence="1" id="KW-0812">Transmembrane</keyword>
<proteinExistence type="predicted"/>
<protein>
    <submittedName>
        <fullName evidence="2">Uncharacterized protein</fullName>
    </submittedName>
</protein>
<keyword evidence="1" id="KW-1133">Transmembrane helix</keyword>
<dbReference type="Proteomes" id="UP000011650">
    <property type="component" value="Unassembled WGS sequence"/>
</dbReference>
<dbReference type="PATRIC" id="fig|1227482.3.peg.794"/>
<accession>M0NYZ5</accession>
<dbReference type="InterPro" id="IPR055712">
    <property type="entry name" value="DUF7288"/>
</dbReference>
<evidence type="ECO:0000313" key="2">
    <source>
        <dbReference type="EMBL" id="EMA63147.1"/>
    </source>
</evidence>
<evidence type="ECO:0000256" key="1">
    <source>
        <dbReference type="SAM" id="Phobius"/>
    </source>
</evidence>
<keyword evidence="3" id="KW-1185">Reference proteome</keyword>
<dbReference type="Pfam" id="PF23959">
    <property type="entry name" value="DUF7288"/>
    <property type="match status" value="1"/>
</dbReference>
<keyword evidence="1" id="KW-0472">Membrane</keyword>
<organism evidence="2 3">
    <name type="scientific">Halorubrum lipolyticum DSM 21995</name>
    <dbReference type="NCBI Taxonomy" id="1227482"/>
    <lineage>
        <taxon>Archaea</taxon>
        <taxon>Methanobacteriati</taxon>
        <taxon>Methanobacteriota</taxon>
        <taxon>Stenosarchaea group</taxon>
        <taxon>Halobacteria</taxon>
        <taxon>Halobacteriales</taxon>
        <taxon>Haloferacaceae</taxon>
        <taxon>Halorubrum</taxon>
    </lineage>
</organism>
<gene>
    <name evidence="2" type="ORF">C469_03965</name>
</gene>